<keyword evidence="7" id="KW-0653">Protein transport</keyword>
<dbReference type="InterPro" id="IPR043129">
    <property type="entry name" value="ATPase_NBD"/>
</dbReference>
<name>A0A370Q5Z6_9GAMM</name>
<sequence length="378" mass="43079">MQQTTLVIRPETPTCPVTEWCLSGQLYQSSGADALRQIGLLSGADNACLLLPVDGLIYRRCSIPPQKFNASSQAIAWLVEDSVIGDSEDIHWTMTQRHDEYADVVGVDKQRLRTLLEDCRHAGISVKAVVPDGLYLPVIEAGWSALRLNEHWLVRHSDYQWSMINDTALHPLFEHFSPPQLVCYSPPSSAFAAEYRDWRSPLAFYNERFSAPPLNLLHGEFRVKIPALGIPPTWRKGIISIATFALFSFFLTQTIVVWQQYSQKQQLTTSLRNTWQSYFPGDKRQGNYRFFFRQKVKQPAPDALIRLKQIEKLLQQVPGLQVARFSSNKETGELHLTLRADSKQSIDQFLEISRDQLHLSLAQPAQGDVYHLQSEKNT</sequence>
<feature type="domain" description="GspL periplasmic" evidence="11">
    <location>
        <begin position="233"/>
        <end position="360"/>
    </location>
</feature>
<dbReference type="Gene3D" id="3.30.420.380">
    <property type="match status" value="1"/>
</dbReference>
<evidence type="ECO:0000259" key="10">
    <source>
        <dbReference type="Pfam" id="PF05134"/>
    </source>
</evidence>
<keyword evidence="3" id="KW-0813">Transport</keyword>
<evidence type="ECO:0000256" key="3">
    <source>
        <dbReference type="ARBA" id="ARBA00022448"/>
    </source>
</evidence>
<protein>
    <submittedName>
        <fullName evidence="12">Type II secretion system protein L (GspL)</fullName>
    </submittedName>
</protein>
<gene>
    <name evidence="12" type="ORF">C8D90_11653</name>
</gene>
<evidence type="ECO:0000256" key="4">
    <source>
        <dbReference type="ARBA" id="ARBA00022475"/>
    </source>
</evidence>
<dbReference type="NCBIfam" id="TIGR01709">
    <property type="entry name" value="typeII_sec_gspL"/>
    <property type="match status" value="1"/>
</dbReference>
<keyword evidence="8" id="KW-1133">Transmembrane helix</keyword>
<dbReference type="InterPro" id="IPR025691">
    <property type="entry name" value="GspL_pp_dom"/>
</dbReference>
<evidence type="ECO:0000313" key="13">
    <source>
        <dbReference type="Proteomes" id="UP000254848"/>
    </source>
</evidence>
<proteinExistence type="inferred from homology"/>
<dbReference type="GO" id="GO:0015627">
    <property type="term" value="C:type II protein secretion system complex"/>
    <property type="evidence" value="ECO:0007669"/>
    <property type="project" value="InterPro"/>
</dbReference>
<dbReference type="Gene3D" id="3.30.420.370">
    <property type="match status" value="1"/>
</dbReference>
<dbReference type="GO" id="GO:0015628">
    <property type="term" value="P:protein secretion by the type II secretion system"/>
    <property type="evidence" value="ECO:0007669"/>
    <property type="project" value="InterPro"/>
</dbReference>
<evidence type="ECO:0000256" key="7">
    <source>
        <dbReference type="ARBA" id="ARBA00022927"/>
    </source>
</evidence>
<dbReference type="GO" id="GO:0005886">
    <property type="term" value="C:plasma membrane"/>
    <property type="evidence" value="ECO:0007669"/>
    <property type="project" value="UniProtKB-SubCell"/>
</dbReference>
<keyword evidence="9" id="KW-0472">Membrane</keyword>
<dbReference type="Pfam" id="PF12693">
    <property type="entry name" value="GspL_C"/>
    <property type="match status" value="1"/>
</dbReference>
<accession>A0A370Q5Z6</accession>
<comment type="caution">
    <text evidence="12">The sequence shown here is derived from an EMBL/GenBank/DDBJ whole genome shotgun (WGS) entry which is preliminary data.</text>
</comment>
<evidence type="ECO:0000256" key="5">
    <source>
        <dbReference type="ARBA" id="ARBA00022519"/>
    </source>
</evidence>
<keyword evidence="5" id="KW-0997">Cell inner membrane</keyword>
<dbReference type="EMBL" id="QRAP01000016">
    <property type="protein sequence ID" value="RDK83781.1"/>
    <property type="molecule type" value="Genomic_DNA"/>
</dbReference>
<evidence type="ECO:0000256" key="1">
    <source>
        <dbReference type="ARBA" id="ARBA00004377"/>
    </source>
</evidence>
<dbReference type="SUPFAM" id="SSF53067">
    <property type="entry name" value="Actin-like ATPase domain"/>
    <property type="match status" value="2"/>
</dbReference>
<keyword evidence="6" id="KW-0812">Transmembrane</keyword>
<evidence type="ECO:0000256" key="2">
    <source>
        <dbReference type="ARBA" id="ARBA00005318"/>
    </source>
</evidence>
<keyword evidence="13" id="KW-1185">Reference proteome</keyword>
<dbReference type="Pfam" id="PF05134">
    <property type="entry name" value="T2SSL"/>
    <property type="match status" value="1"/>
</dbReference>
<dbReference type="CDD" id="cd24017">
    <property type="entry name" value="ASKHA_T2SSL_N"/>
    <property type="match status" value="1"/>
</dbReference>
<comment type="similarity">
    <text evidence="2">Belongs to the GSP L family.</text>
</comment>
<comment type="subcellular location">
    <subcellularLocation>
        <location evidence="1">Cell inner membrane</location>
        <topology evidence="1">Single-pass membrane protein</topology>
    </subcellularLocation>
</comment>
<evidence type="ECO:0000313" key="12">
    <source>
        <dbReference type="EMBL" id="RDK83781.1"/>
    </source>
</evidence>
<evidence type="ECO:0000256" key="9">
    <source>
        <dbReference type="ARBA" id="ARBA00023136"/>
    </source>
</evidence>
<evidence type="ECO:0000259" key="11">
    <source>
        <dbReference type="Pfam" id="PF12693"/>
    </source>
</evidence>
<keyword evidence="4" id="KW-1003">Cell membrane</keyword>
<dbReference type="InterPro" id="IPR007812">
    <property type="entry name" value="T2SS_protein-GspL"/>
</dbReference>
<reference evidence="12 13" key="1">
    <citation type="submission" date="2018-07" db="EMBL/GenBank/DDBJ databases">
        <title>Genomic Encyclopedia of Type Strains, Phase IV (KMG-IV): sequencing the most valuable type-strain genomes for metagenomic binning, comparative biology and taxonomic classification.</title>
        <authorList>
            <person name="Goeker M."/>
        </authorList>
    </citation>
    <scope>NUCLEOTIDE SEQUENCE [LARGE SCALE GENOMIC DNA]</scope>
    <source>
        <strain evidence="12 13">DSM 103736</strain>
    </source>
</reference>
<evidence type="ECO:0000256" key="8">
    <source>
        <dbReference type="ARBA" id="ARBA00022989"/>
    </source>
</evidence>
<dbReference type="AlphaFoldDB" id="A0A370Q5Z6"/>
<dbReference type="GO" id="GO:0009276">
    <property type="term" value="C:Gram-negative-bacterium-type cell wall"/>
    <property type="evidence" value="ECO:0007669"/>
    <property type="project" value="InterPro"/>
</dbReference>
<dbReference type="InterPro" id="IPR024230">
    <property type="entry name" value="GspL_cyto_dom"/>
</dbReference>
<dbReference type="RefSeq" id="WP_162844443.1">
    <property type="nucleotide sequence ID" value="NZ_QRAP01000016.1"/>
</dbReference>
<organism evidence="12 13">
    <name type="scientific">Enterobacillus tribolii</name>
    <dbReference type="NCBI Taxonomy" id="1487935"/>
    <lineage>
        <taxon>Bacteria</taxon>
        <taxon>Pseudomonadati</taxon>
        <taxon>Pseudomonadota</taxon>
        <taxon>Gammaproteobacteria</taxon>
        <taxon>Enterobacterales</taxon>
        <taxon>Hafniaceae</taxon>
        <taxon>Enterobacillus</taxon>
    </lineage>
</organism>
<evidence type="ECO:0000256" key="6">
    <source>
        <dbReference type="ARBA" id="ARBA00022692"/>
    </source>
</evidence>
<dbReference type="Proteomes" id="UP000254848">
    <property type="component" value="Unassembled WGS sequence"/>
</dbReference>
<feature type="domain" description="GspL cytoplasmic actin-ATPase-like" evidence="10">
    <location>
        <begin position="29"/>
        <end position="223"/>
    </location>
</feature>